<gene>
    <name evidence="1" type="ORF">PILCRDRAFT_810085</name>
</gene>
<reference evidence="2" key="2">
    <citation type="submission" date="2015-01" db="EMBL/GenBank/DDBJ databases">
        <title>Evolutionary Origins and Diversification of the Mycorrhizal Mutualists.</title>
        <authorList>
            <consortium name="DOE Joint Genome Institute"/>
            <consortium name="Mycorrhizal Genomics Consortium"/>
            <person name="Kohler A."/>
            <person name="Kuo A."/>
            <person name="Nagy L.G."/>
            <person name="Floudas D."/>
            <person name="Copeland A."/>
            <person name="Barry K.W."/>
            <person name="Cichocki N."/>
            <person name="Veneault-Fourrey C."/>
            <person name="LaButti K."/>
            <person name="Lindquist E.A."/>
            <person name="Lipzen A."/>
            <person name="Lundell T."/>
            <person name="Morin E."/>
            <person name="Murat C."/>
            <person name="Riley R."/>
            <person name="Ohm R."/>
            <person name="Sun H."/>
            <person name="Tunlid A."/>
            <person name="Henrissat B."/>
            <person name="Grigoriev I.V."/>
            <person name="Hibbett D.S."/>
            <person name="Martin F."/>
        </authorList>
    </citation>
    <scope>NUCLEOTIDE SEQUENCE [LARGE SCALE GENOMIC DNA]</scope>
    <source>
        <strain evidence="2">F 1598</strain>
    </source>
</reference>
<dbReference type="InParanoid" id="A0A0C3GKD6"/>
<dbReference type="HOGENOM" id="CLU_3033155_0_0_1"/>
<sequence length="55" mass="6249">MHHDLVLPKTAKPSRPTQTLLENLYMHANISSANNSDTITDKLQEDLIVFFPRSV</sequence>
<protein>
    <submittedName>
        <fullName evidence="1">Uncharacterized protein</fullName>
    </submittedName>
</protein>
<evidence type="ECO:0000313" key="2">
    <source>
        <dbReference type="Proteomes" id="UP000054166"/>
    </source>
</evidence>
<organism evidence="1 2">
    <name type="scientific">Piloderma croceum (strain F 1598)</name>
    <dbReference type="NCBI Taxonomy" id="765440"/>
    <lineage>
        <taxon>Eukaryota</taxon>
        <taxon>Fungi</taxon>
        <taxon>Dikarya</taxon>
        <taxon>Basidiomycota</taxon>
        <taxon>Agaricomycotina</taxon>
        <taxon>Agaricomycetes</taxon>
        <taxon>Agaricomycetidae</taxon>
        <taxon>Atheliales</taxon>
        <taxon>Atheliaceae</taxon>
        <taxon>Piloderma</taxon>
    </lineage>
</organism>
<keyword evidence="2" id="KW-1185">Reference proteome</keyword>
<proteinExistence type="predicted"/>
<evidence type="ECO:0000313" key="1">
    <source>
        <dbReference type="EMBL" id="KIM92064.1"/>
    </source>
</evidence>
<reference evidence="1 2" key="1">
    <citation type="submission" date="2014-04" db="EMBL/GenBank/DDBJ databases">
        <authorList>
            <consortium name="DOE Joint Genome Institute"/>
            <person name="Kuo A."/>
            <person name="Tarkka M."/>
            <person name="Buscot F."/>
            <person name="Kohler A."/>
            <person name="Nagy L.G."/>
            <person name="Floudas D."/>
            <person name="Copeland A."/>
            <person name="Barry K.W."/>
            <person name="Cichocki N."/>
            <person name="Veneault-Fourrey C."/>
            <person name="LaButti K."/>
            <person name="Lindquist E.A."/>
            <person name="Lipzen A."/>
            <person name="Lundell T."/>
            <person name="Morin E."/>
            <person name="Murat C."/>
            <person name="Sun H."/>
            <person name="Tunlid A."/>
            <person name="Henrissat B."/>
            <person name="Grigoriev I.V."/>
            <person name="Hibbett D.S."/>
            <person name="Martin F."/>
            <person name="Nordberg H.P."/>
            <person name="Cantor M.N."/>
            <person name="Hua S.X."/>
        </authorList>
    </citation>
    <scope>NUCLEOTIDE SEQUENCE [LARGE SCALE GENOMIC DNA]</scope>
    <source>
        <strain evidence="1 2">F 1598</strain>
    </source>
</reference>
<dbReference type="AlphaFoldDB" id="A0A0C3GKD6"/>
<dbReference type="EMBL" id="KN832970">
    <property type="protein sequence ID" value="KIM92064.1"/>
    <property type="molecule type" value="Genomic_DNA"/>
</dbReference>
<name>A0A0C3GKD6_PILCF</name>
<dbReference type="Proteomes" id="UP000054166">
    <property type="component" value="Unassembled WGS sequence"/>
</dbReference>
<accession>A0A0C3GKD6</accession>